<dbReference type="Proteomes" id="UP000805649">
    <property type="component" value="Unassembled WGS sequence"/>
</dbReference>
<name>A0ACC3YHA1_COLTU</name>
<evidence type="ECO:0000313" key="1">
    <source>
        <dbReference type="EMBL" id="KAL0931268.1"/>
    </source>
</evidence>
<sequence>MARSVEMQPLLSEPSAGFRQNQGFMDAPRADRRLQGWAGPNFRDFTSDDIGASVDFGRQRSGVRLPSQNYQPITEIPHAVSDVPAATQLRRPETEQDWEDQRARITELYWEQDKDLNDVIEIMQQQYRFLATQKQYKLRIKRWKIEKNIKTSESQAMIRIQKQRQEHEGRSTTFILRKRKVPPEKIDRFAKRQKRCEDGASPVSVPTPADLTYHTPPQLDVMKSPSIGLSPHPLDVPVALDSFPPVSNVPTPVASPGRGWYDATEFNFQIPNVHPEIVWKQSMNLSVRASSPPPHLVQPWILLPEHINDTSHFVQSPTSHTFDPTTTGGLQLVHRSPRVDPEYINVELSGKLSHSNLSESFETAPYHIPISQSWVGSSHVNAAFTVSRQEFRPNKTIAKGTVGELPTIYESRPTDVMKASGRGLPEPMSAAKLRQHASNDDHDEPSPAAKPHLDNGSLTMSFKPCHKIDGGASLLEILSHESQAKSSMDMVKELSNTVAQPVIATSQPIVSEGSAPESEATDLVDMPKAVYKDSEMDPGTPTGHATPLRQGLHPGSNNYGSSHDDINEMDASRAIANDSPASSRTGSDVYATPMSFAVEDSATDSEPESDDYETPMNIIMEDSSNSSEPDVDNYNTPMDSTIVDKIITSEPELYSDDQPTPKNIAVEHSSPFSESAYATPMEIAIIDSVTVSDKFFDDEILPIDVIEYQHSVRLTATARIPGEPIEAIERRLRFAAKVGDLKSVEELLHRGANIDARSNTGMSALHLAAYNGHHDVLAFLLDEGAKLNTVDAEMEIRLTGRNVMIPNPHPIHLAALRGHRQCTNIVLEKTVSWAVPDLEGRDDNFVDLLEIAVESNHVQLAAFVIQLRGDKWWEEFDLDPVRTAAHNGSLPLVSLFLDRGMPPNMVFEEDISSLWIALARGHRPIVDHLLKHDAEVNRRDRNGVSPLDAAIAQGHGEIAKSLLDKGAWVNAHGSNPNVNAEANGVDRLEDYTESIFELLDALQIKMDDNYRTPLHLAVGKGREDIVSILLQNGASPAFAREKGLISPIQMAAKRGHAGILQTFLNFTADASWTPLEVATFKGCAATVKVLLRNGSDPNLYGNSRQPPLHTAIDHDFLDIAGLLLENGADVNDLSSSHQTPLEIAVSNKSYNTVKLLLQKGADPSAFGNNRQTPLHIAIGHDSWNIAELLLEHGADPNRLDSSGHSPFHNAIMLGNSMMVNLLLDDNADVNVHTGKGLSVLDLALAKESYCSSKIILPILLDYDADPAFLLPCTAAMGVKTAVLDNLVESFALWDLGLLELQSWHLMHLASGVGNERVLKSLLQSAKSNQYLIRIKSTTQRKETPLHVAARAGHLGAVRLLANADRPVTRIVDANLDTALHVAVKSSHLDITEELFRLGGIAYQFTYKNQELKLPNHVSAIIQSSPLAKNLLELLFSSALYLRDHGPRKDQTGIGIHVKNRSAAIWILCKKHDDGALENEWLRLLEISLNEGDEALFKMLVEILPDMEAVKHGLDKRMLSWFMPIYDVSENSWRMCRAVEAFAEKKVDLFCHTARSGWNMLTRAAFWGDKAMVELGFKFGALVDKTDGGGRTAYDVAVERKHMGVQELLIKARVMPLRE</sequence>
<gene>
    <name evidence="1" type="ORF">CTRU02_214003</name>
</gene>
<protein>
    <submittedName>
        <fullName evidence="1">Uncharacterized protein</fullName>
    </submittedName>
</protein>
<keyword evidence="2" id="KW-1185">Reference proteome</keyword>
<proteinExistence type="predicted"/>
<evidence type="ECO:0000313" key="2">
    <source>
        <dbReference type="Proteomes" id="UP000805649"/>
    </source>
</evidence>
<comment type="caution">
    <text evidence="1">The sequence shown here is derived from an EMBL/GenBank/DDBJ whole genome shotgun (WGS) entry which is preliminary data.</text>
</comment>
<dbReference type="EMBL" id="VUJX02000010">
    <property type="protein sequence ID" value="KAL0931268.1"/>
    <property type="molecule type" value="Genomic_DNA"/>
</dbReference>
<accession>A0ACC3YHA1</accession>
<organism evidence="1 2">
    <name type="scientific">Colletotrichum truncatum</name>
    <name type="common">Anthracnose fungus</name>
    <name type="synonym">Colletotrichum capsici</name>
    <dbReference type="NCBI Taxonomy" id="5467"/>
    <lineage>
        <taxon>Eukaryota</taxon>
        <taxon>Fungi</taxon>
        <taxon>Dikarya</taxon>
        <taxon>Ascomycota</taxon>
        <taxon>Pezizomycotina</taxon>
        <taxon>Sordariomycetes</taxon>
        <taxon>Hypocreomycetidae</taxon>
        <taxon>Glomerellales</taxon>
        <taxon>Glomerellaceae</taxon>
        <taxon>Colletotrichum</taxon>
        <taxon>Colletotrichum truncatum species complex</taxon>
    </lineage>
</organism>
<reference evidence="1 2" key="1">
    <citation type="journal article" date="2020" name="Phytopathology">
        <title>Genome Sequence Resources of Colletotrichum truncatum, C. plurivorum, C. musicola, and C. sojae: Four Species Pathogenic to Soybean (Glycine max).</title>
        <authorList>
            <person name="Rogerio F."/>
            <person name="Boufleur T.R."/>
            <person name="Ciampi-Guillardi M."/>
            <person name="Sukno S.A."/>
            <person name="Thon M.R."/>
            <person name="Massola Junior N.S."/>
            <person name="Baroncelli R."/>
        </authorList>
    </citation>
    <scope>NUCLEOTIDE SEQUENCE [LARGE SCALE GENOMIC DNA]</scope>
    <source>
        <strain evidence="1 2">CMES1059</strain>
    </source>
</reference>